<evidence type="ECO:0000256" key="2">
    <source>
        <dbReference type="SAM" id="SignalP"/>
    </source>
</evidence>
<evidence type="ECO:0000313" key="4">
    <source>
        <dbReference type="Proteomes" id="UP000434172"/>
    </source>
</evidence>
<feature type="region of interest" description="Disordered" evidence="1">
    <location>
        <begin position="45"/>
        <end position="68"/>
    </location>
</feature>
<dbReference type="Proteomes" id="UP000434172">
    <property type="component" value="Unassembled WGS sequence"/>
</dbReference>
<keyword evidence="2" id="KW-0732">Signal</keyword>
<feature type="chain" id="PRO_5034980760" evidence="2">
    <location>
        <begin position="19"/>
        <end position="169"/>
    </location>
</feature>
<dbReference type="AlphaFoldDB" id="A0A8H3WLP5"/>
<feature type="signal peptide" evidence="2">
    <location>
        <begin position="1"/>
        <end position="18"/>
    </location>
</feature>
<accession>A0A8H3WLP5</accession>
<evidence type="ECO:0000313" key="3">
    <source>
        <dbReference type="EMBL" id="KAF0328077.1"/>
    </source>
</evidence>
<protein>
    <submittedName>
        <fullName evidence="3">Uncharacterized protein</fullName>
    </submittedName>
</protein>
<gene>
    <name evidence="3" type="ORF">GQ607_004557</name>
</gene>
<dbReference type="EMBL" id="WOWK01000019">
    <property type="protein sequence ID" value="KAF0328077.1"/>
    <property type="molecule type" value="Genomic_DNA"/>
</dbReference>
<organism evidence="3 4">
    <name type="scientific">Colletotrichum asianum</name>
    <dbReference type="NCBI Taxonomy" id="702518"/>
    <lineage>
        <taxon>Eukaryota</taxon>
        <taxon>Fungi</taxon>
        <taxon>Dikarya</taxon>
        <taxon>Ascomycota</taxon>
        <taxon>Pezizomycotina</taxon>
        <taxon>Sordariomycetes</taxon>
        <taxon>Hypocreomycetidae</taxon>
        <taxon>Glomerellales</taxon>
        <taxon>Glomerellaceae</taxon>
        <taxon>Colletotrichum</taxon>
        <taxon>Colletotrichum gloeosporioides species complex</taxon>
    </lineage>
</organism>
<reference evidence="3 4" key="1">
    <citation type="submission" date="2019-12" db="EMBL/GenBank/DDBJ databases">
        <title>A genome sequence resource for the geographically widespread anthracnose pathogen Colletotrichum asianum.</title>
        <authorList>
            <person name="Meng Y."/>
        </authorList>
    </citation>
    <scope>NUCLEOTIDE SEQUENCE [LARGE SCALE GENOMIC DNA]</scope>
    <source>
        <strain evidence="3 4">ICMP 18580</strain>
    </source>
</reference>
<name>A0A8H3WLP5_9PEZI</name>
<feature type="compositionally biased region" description="Basic and acidic residues" evidence="1">
    <location>
        <begin position="55"/>
        <end position="66"/>
    </location>
</feature>
<proteinExistence type="predicted"/>
<evidence type="ECO:0000256" key="1">
    <source>
        <dbReference type="SAM" id="MobiDB-lite"/>
    </source>
</evidence>
<sequence>MPHPWSLLPGALLRLVFALDQPGGSSTKLNVHRPSAAPARVWAHAHAAGPRCPTRKMESRGPDERHPPRRLGLVVQLVLRVLDQGTSLKPRLLAGARQRLEPQPQVQQSKASPHVAATSTALVPVHMPTSVVSPSHNPGRASCRCWDAREKEREKVEMEEEMLDRLIRS</sequence>
<comment type="caution">
    <text evidence="3">The sequence shown here is derived from an EMBL/GenBank/DDBJ whole genome shotgun (WGS) entry which is preliminary data.</text>
</comment>
<keyword evidence="4" id="KW-1185">Reference proteome</keyword>